<evidence type="ECO:0000256" key="1">
    <source>
        <dbReference type="ARBA" id="ARBA00022723"/>
    </source>
</evidence>
<dbReference type="Pfam" id="PF00569">
    <property type="entry name" value="ZZ"/>
    <property type="match status" value="3"/>
</dbReference>
<feature type="compositionally biased region" description="Polar residues" evidence="5">
    <location>
        <begin position="770"/>
        <end position="788"/>
    </location>
</feature>
<sequence>MVNLKLHQRSFKDDFLFTCFMKGSVLSKSKEKANVEKAQSNTIVFRLHRLNPATKKYTRHGKFVYMGPIPTHTAFQVSGYILFLTQTLTTLDSRAQQLFPESANKYVISIPLAAPSSAPTASSEPESFPFYSFKTFAVLINAIKSHIQATKSLPAGVTRDSLERLLIDVWVAPKKDSPVDRPSTRALRRKIVATLTSPSILTKSTDPVMEEQSDNHSMSLIPTPLDKLTDNAQTLEPSITHASVLQSHISNGALATFSATNDSPNHPPIDSSCIAPKTTSISDPIEHPPTMARSDSRDSFLRSSKGCPTPVKTNATNESLNHPIDSSCSTPKTIPTSYPLPQIIEPSSIAFETTSTCDIHLPPESSQHQTSQLCKPPPVAEPQHKSNQLPGALVEQFECLPNIHLHSTFDQTSNWYEILLEILADDSRYVVFPQNQADLLTLQVYFVSNDHQAELVFIVQNHPIGMLQSPYKRQQADDGMRRLLSENAPHVTIPIFHAVNVCGTQMSFYMVDRQSGRILPRRENKDSVDFVLPSDHLMDMWTSQLGTPTGDETLFSLICTVRSMVDHKQKHEPIARNITVSGLVEPTYDNLASLGALNSVIRDAFPSGRYRLAPLWHKRESVHGITLATLCLIVYDVECGPLIIVQHSPDLTTAACRHRCDRLMRESVALVAPACKASKLHGVSFLNNQARFYQLDTATRLITPRTAPVDLSDRILPQDYLSGAWDLKLQDDCPEKFQMILSDSRTPPSIGQSTSEPEINPKPPCLSATHSSNLKTSPGPQVHGSQLRVTPVSPRSETRFMCDGCDELISGFRAKCTHDTCPDFDLCGKCYDRKDVVHPGHPFSLLLQPSKFISRVAQPQWLPMVHAQPTSNSGAESAPTSPGHNLERSVEQKGSRPSSGNLPPDVSPIRPNSSFQKIEQNLNARVLPLASPPRVSIRCDVCSQVITRFRAKCSHDECPDYDLCLKCYDLRVLLHPSNHRFNIFQLTVDHAGAVLSCEKLSEPVDPPSQLSGPDKIHDATCDLCTQQIRGLRWKCLDCFDWDSVCILMLRLATCEQCLMNVPAIHPFHRLVPITDSSRLSHIPAQHLKKHPNVFCDGCAEPIQGIRYKCSHPSCPDYDLCSRCESNPIPKHDVDHVMFKIRDSQTWRTGILASKSSQTDHPPSIVGLTPHPKEVAPQPESTVVLPGRGMQHGFDDQSQAIVLPTAGPLLNDVTATHPPNFRDDRDCDNVKSLHTLAGQQYRDTPSTPSMCQSPSIPAEPASSGPVPLAQGPEKQSGTPCDPIIVVETPSNALKDLIPPHSSKALESPLPDVHHHSNSLDASELLDSNTDLGLPGAFPDPSHSADAVPAASHSLPHQVMLPSAGKEDDSKLPYGAHFVEDLNLPDGTCVSAGARFTKIWVVQNSGSNAWPVGTRIILKGGFRHSSQDSFSVPAALPNEMVEVSIETMAPEESGGYMQVWRLVGPDGTQFGDRLWITLQVISEDQVNIDDPNTESLSASVGFLLPNPSNPSNRSPAHSRASVLEASSSEHPAPQRDSHQSDGSDFHTHHVHSNATELLDQPSNTSGTDFDDISYEFASEHDSSENAEDEFEFELVTDSDSSAQ</sequence>
<feature type="compositionally biased region" description="Basic and acidic residues" evidence="5">
    <location>
        <begin position="1530"/>
        <end position="1545"/>
    </location>
</feature>
<dbReference type="SMART" id="SM00291">
    <property type="entry name" value="ZnF_ZZ"/>
    <property type="match status" value="4"/>
</dbReference>
<proteinExistence type="predicted"/>
<organism evidence="7 8">
    <name type="scientific">Puccinia sorghi</name>
    <dbReference type="NCBI Taxonomy" id="27349"/>
    <lineage>
        <taxon>Eukaryota</taxon>
        <taxon>Fungi</taxon>
        <taxon>Dikarya</taxon>
        <taxon>Basidiomycota</taxon>
        <taxon>Pucciniomycotina</taxon>
        <taxon>Pucciniomycetes</taxon>
        <taxon>Pucciniales</taxon>
        <taxon>Pucciniaceae</taxon>
        <taxon>Puccinia</taxon>
    </lineage>
</organism>
<feature type="compositionally biased region" description="Polar residues" evidence="5">
    <location>
        <begin position="1236"/>
        <end position="1254"/>
    </location>
</feature>
<feature type="region of interest" description="Disordered" evidence="5">
    <location>
        <begin position="770"/>
        <end position="789"/>
    </location>
</feature>
<evidence type="ECO:0000313" key="8">
    <source>
        <dbReference type="Proteomes" id="UP000037035"/>
    </source>
</evidence>
<comment type="caution">
    <text evidence="7">The sequence shown here is derived from an EMBL/GenBank/DDBJ whole genome shotgun (WGS) entry which is preliminary data.</text>
</comment>
<dbReference type="CDD" id="cd02340">
    <property type="entry name" value="ZZ_NBR1_like"/>
    <property type="match status" value="2"/>
</dbReference>
<feature type="compositionally biased region" description="Polar residues" evidence="5">
    <location>
        <begin position="1550"/>
        <end position="1565"/>
    </location>
</feature>
<feature type="compositionally biased region" description="Acidic residues" evidence="5">
    <location>
        <begin position="1582"/>
        <end position="1594"/>
    </location>
</feature>
<feature type="region of interest" description="Disordered" evidence="5">
    <location>
        <begin position="1497"/>
        <end position="1601"/>
    </location>
</feature>
<evidence type="ECO:0000313" key="7">
    <source>
        <dbReference type="EMBL" id="KNZ63806.1"/>
    </source>
</evidence>
<feature type="region of interest" description="Disordered" evidence="5">
    <location>
        <begin position="1153"/>
        <end position="1179"/>
    </location>
</feature>
<dbReference type="InterPro" id="IPR000433">
    <property type="entry name" value="Znf_ZZ"/>
</dbReference>
<feature type="domain" description="ZZ-type" evidence="6">
    <location>
        <begin position="1090"/>
        <end position="1145"/>
    </location>
</feature>
<gene>
    <name evidence="7" type="ORF">VP01_109g5</name>
</gene>
<evidence type="ECO:0000256" key="3">
    <source>
        <dbReference type="ARBA" id="ARBA00022833"/>
    </source>
</evidence>
<feature type="region of interest" description="Disordered" evidence="5">
    <location>
        <begin position="1236"/>
        <end position="1350"/>
    </location>
</feature>
<feature type="region of interest" description="Disordered" evidence="5">
    <location>
        <begin position="866"/>
        <end position="912"/>
    </location>
</feature>
<feature type="compositionally biased region" description="Polar residues" evidence="5">
    <location>
        <begin position="311"/>
        <end position="328"/>
    </location>
</feature>
<reference evidence="7 8" key="1">
    <citation type="submission" date="2015-08" db="EMBL/GenBank/DDBJ databases">
        <title>Next Generation Sequencing and Analysis of the Genome of Puccinia sorghi L Schw, the Causal Agent of Maize Common Rust.</title>
        <authorList>
            <person name="Rochi L."/>
            <person name="Burguener G."/>
            <person name="Darino M."/>
            <person name="Turjanski A."/>
            <person name="Kreff E."/>
            <person name="Dieguez M.J."/>
            <person name="Sacco F."/>
        </authorList>
    </citation>
    <scope>NUCLEOTIDE SEQUENCE [LARGE SCALE GENOMIC DNA]</scope>
    <source>
        <strain evidence="7 8">RO10H11247</strain>
    </source>
</reference>
<dbReference type="Gene3D" id="2.60.40.10">
    <property type="entry name" value="Immunoglobulins"/>
    <property type="match status" value="1"/>
</dbReference>
<feature type="compositionally biased region" description="Polar residues" evidence="5">
    <location>
        <begin position="868"/>
        <end position="883"/>
    </location>
</feature>
<dbReference type="InterPro" id="IPR032350">
    <property type="entry name" value="Nbr1_FW"/>
</dbReference>
<evidence type="ECO:0000256" key="4">
    <source>
        <dbReference type="PROSITE-ProRule" id="PRU00228"/>
    </source>
</evidence>
<dbReference type="Gene3D" id="3.30.60.90">
    <property type="match status" value="4"/>
</dbReference>
<feature type="region of interest" description="Disordered" evidence="5">
    <location>
        <begin position="364"/>
        <end position="385"/>
    </location>
</feature>
<dbReference type="PANTHER" id="PTHR20930:SF0">
    <property type="entry name" value="PROTEIN ILRUN"/>
    <property type="match status" value="1"/>
</dbReference>
<protein>
    <recommendedName>
        <fullName evidence="6">ZZ-type domain-containing protein</fullName>
    </recommendedName>
</protein>
<keyword evidence="8" id="KW-1185">Reference proteome</keyword>
<dbReference type="CDD" id="cd02249">
    <property type="entry name" value="ZZ"/>
    <property type="match status" value="1"/>
</dbReference>
<dbReference type="PROSITE" id="PS50135">
    <property type="entry name" value="ZF_ZZ_2"/>
    <property type="match status" value="1"/>
</dbReference>
<feature type="region of interest" description="Disordered" evidence="5">
    <location>
        <begin position="281"/>
        <end position="328"/>
    </location>
</feature>
<keyword evidence="3" id="KW-0862">Zinc</keyword>
<dbReference type="OrthoDB" id="2507445at2759"/>
<keyword evidence="1" id="KW-0479">Metal-binding</keyword>
<evidence type="ECO:0000256" key="5">
    <source>
        <dbReference type="SAM" id="MobiDB-lite"/>
    </source>
</evidence>
<feature type="compositionally biased region" description="Low complexity" evidence="5">
    <location>
        <begin position="1503"/>
        <end position="1513"/>
    </location>
</feature>
<name>A0A0L6VSX2_9BASI</name>
<evidence type="ECO:0000256" key="2">
    <source>
        <dbReference type="ARBA" id="ARBA00022771"/>
    </source>
</evidence>
<keyword evidence="2 4" id="KW-0863">Zinc-finger</keyword>
<feature type="compositionally biased region" description="Polar residues" evidence="5">
    <location>
        <begin position="364"/>
        <end position="373"/>
    </location>
</feature>
<dbReference type="Proteomes" id="UP000037035">
    <property type="component" value="Unassembled WGS sequence"/>
</dbReference>
<dbReference type="VEuPathDB" id="FungiDB:VP01_109g5"/>
<dbReference type="EMBL" id="LAVV01001110">
    <property type="protein sequence ID" value="KNZ63806.1"/>
    <property type="molecule type" value="Genomic_DNA"/>
</dbReference>
<dbReference type="InterPro" id="IPR013783">
    <property type="entry name" value="Ig-like_fold"/>
</dbReference>
<evidence type="ECO:0000259" key="6">
    <source>
        <dbReference type="PROSITE" id="PS50135"/>
    </source>
</evidence>
<dbReference type="Pfam" id="PF16158">
    <property type="entry name" value="N_BRCA1_IG"/>
    <property type="match status" value="1"/>
</dbReference>
<dbReference type="PROSITE" id="PS01357">
    <property type="entry name" value="ZF_ZZ_1"/>
    <property type="match status" value="1"/>
</dbReference>
<dbReference type="PANTHER" id="PTHR20930">
    <property type="entry name" value="OVARIAN CARCINOMA ANTIGEN CA125-RELATED"/>
    <property type="match status" value="1"/>
</dbReference>
<dbReference type="STRING" id="27349.A0A0L6VSX2"/>
<feature type="compositionally biased region" description="Basic and acidic residues" evidence="5">
    <location>
        <begin position="885"/>
        <end position="894"/>
    </location>
</feature>
<dbReference type="CDD" id="cd14947">
    <property type="entry name" value="NBR1_like"/>
    <property type="match status" value="1"/>
</dbReference>
<dbReference type="InterPro" id="IPR043145">
    <property type="entry name" value="Znf_ZZ_sf"/>
</dbReference>
<accession>A0A0L6VSX2</accession>
<dbReference type="SUPFAM" id="SSF57850">
    <property type="entry name" value="RING/U-box"/>
    <property type="match status" value="4"/>
</dbReference>
<dbReference type="GO" id="GO:0008270">
    <property type="term" value="F:zinc ion binding"/>
    <property type="evidence" value="ECO:0007669"/>
    <property type="project" value="UniProtKB-KW"/>
</dbReference>